<protein>
    <submittedName>
        <fullName evidence="1">ABC transporter permease subunit</fullName>
    </submittedName>
</protein>
<sequence length="253" mass="27316">MIIVRSFTLADASGFTVEHYIAVFSKKLYQQAVINSLIVSAVSAAVGLIVAFFGAKAASGADGKTKTFFLSVLNMTSNFAGLPLAFSFIIMFGNVGVFVMLGKQIGFSPLANINLYNVWGLTLTYIYFQIPLATLLMIPAFEGIRKEWQEAVSLLGGTLFQFWRNVGIPVLLPGIFGTFSVLFANALAAYATAYALLQNNFSLLPIRISEQFVGDIVQQPEFGSALAVIMMLLMVAAVTINNNLLKIAQGGRS</sequence>
<accession>A0ACD1AHC4</accession>
<proteinExistence type="predicted"/>
<evidence type="ECO:0000313" key="2">
    <source>
        <dbReference type="Proteomes" id="UP000594014"/>
    </source>
</evidence>
<evidence type="ECO:0000313" key="1">
    <source>
        <dbReference type="EMBL" id="QOX65789.1"/>
    </source>
</evidence>
<dbReference type="Proteomes" id="UP000594014">
    <property type="component" value="Chromosome"/>
</dbReference>
<dbReference type="EMBL" id="CP042469">
    <property type="protein sequence ID" value="QOX65789.1"/>
    <property type="molecule type" value="Genomic_DNA"/>
</dbReference>
<keyword evidence="2" id="KW-1185">Reference proteome</keyword>
<gene>
    <name evidence="1" type="ORF">FRZ06_01155</name>
</gene>
<reference evidence="1" key="1">
    <citation type="submission" date="2019-08" db="EMBL/GenBank/DDBJ databases">
        <title>Genome sequence of Clostridiales bacterium MT110.</title>
        <authorList>
            <person name="Cao J."/>
        </authorList>
    </citation>
    <scope>NUCLEOTIDE SEQUENCE</scope>
    <source>
        <strain evidence="1">MT110</strain>
    </source>
</reference>
<organism evidence="1 2">
    <name type="scientific">Anoxybacterium hadale</name>
    <dbReference type="NCBI Taxonomy" id="3408580"/>
    <lineage>
        <taxon>Bacteria</taxon>
        <taxon>Bacillati</taxon>
        <taxon>Bacillota</taxon>
        <taxon>Clostridia</taxon>
        <taxon>Peptostreptococcales</taxon>
        <taxon>Anaerovoracaceae</taxon>
        <taxon>Anoxybacterium</taxon>
    </lineage>
</organism>
<name>A0ACD1AHC4_9FIRM</name>